<sequence length="207" mass="24275">MKLLSAFILFILFSSSVFSQSKLEKEARHFTFWMDNIVNLNDLQKRQMQKARYSYLVVKKDPKNANMGLSEKIELDQSFWEKRNEILTEDQLVTLGSFLKTNSDIKDLRKIIDVREDQTKVIEEYFIQVNKNVVIQKNEHGILSDQYDDAFQRAKTKKEKFLLTILDSNQQDSYKAHLKRLGGYKEQKTNVLEDAGPSELTLLPMEE</sequence>
<organism evidence="2 3">
    <name type="scientific">Flammeovirga yaeyamensis</name>
    <dbReference type="NCBI Taxonomy" id="367791"/>
    <lineage>
        <taxon>Bacteria</taxon>
        <taxon>Pseudomonadati</taxon>
        <taxon>Bacteroidota</taxon>
        <taxon>Cytophagia</taxon>
        <taxon>Cytophagales</taxon>
        <taxon>Flammeovirgaceae</taxon>
        <taxon>Flammeovirga</taxon>
    </lineage>
</organism>
<dbReference type="Proteomes" id="UP000678679">
    <property type="component" value="Chromosome 2"/>
</dbReference>
<keyword evidence="3" id="KW-1185">Reference proteome</keyword>
<proteinExistence type="predicted"/>
<keyword evidence="1" id="KW-0732">Signal</keyword>
<feature type="chain" id="PRO_5043600840" evidence="1">
    <location>
        <begin position="20"/>
        <end position="207"/>
    </location>
</feature>
<dbReference type="AlphaFoldDB" id="A0AAX1NEH4"/>
<gene>
    <name evidence="2" type="ORF">KMW28_28180</name>
</gene>
<accession>A0AAX1NEH4</accession>
<name>A0AAX1NEH4_9BACT</name>
<feature type="signal peptide" evidence="1">
    <location>
        <begin position="1"/>
        <end position="19"/>
    </location>
</feature>
<dbReference type="RefSeq" id="WP_169662521.1">
    <property type="nucleotide sequence ID" value="NZ_CP076133.1"/>
</dbReference>
<reference evidence="2 3" key="1">
    <citation type="submission" date="2021-05" db="EMBL/GenBank/DDBJ databases">
        <title>Comparative genomic studies on the polysaccharide-degrading batcterial strains of the Flammeovirga genus.</title>
        <authorList>
            <person name="Zewei F."/>
            <person name="Zheng Z."/>
            <person name="Yu L."/>
            <person name="Ruyue G."/>
            <person name="Yanhong M."/>
            <person name="Yuanyuan C."/>
            <person name="Jingyan G."/>
            <person name="Wenjun H."/>
        </authorList>
    </citation>
    <scope>NUCLEOTIDE SEQUENCE [LARGE SCALE GENOMIC DNA]</scope>
    <source>
        <strain evidence="2 3">NBRC:100898</strain>
    </source>
</reference>
<evidence type="ECO:0000313" key="3">
    <source>
        <dbReference type="Proteomes" id="UP000678679"/>
    </source>
</evidence>
<dbReference type="EMBL" id="CP076133">
    <property type="protein sequence ID" value="QWG04777.1"/>
    <property type="molecule type" value="Genomic_DNA"/>
</dbReference>
<evidence type="ECO:0000256" key="1">
    <source>
        <dbReference type="SAM" id="SignalP"/>
    </source>
</evidence>
<protein>
    <submittedName>
        <fullName evidence="2">Uncharacterized protein</fullName>
    </submittedName>
</protein>
<evidence type="ECO:0000313" key="2">
    <source>
        <dbReference type="EMBL" id="QWG04777.1"/>
    </source>
</evidence>
<dbReference type="KEGG" id="fya:KMW28_28180"/>